<comment type="caution">
    <text evidence="4">The sequence shown here is derived from an EMBL/GenBank/DDBJ whole genome shotgun (WGS) entry which is preliminary data.</text>
</comment>
<feature type="coiled-coil region" evidence="1">
    <location>
        <begin position="88"/>
        <end position="241"/>
    </location>
</feature>
<reference evidence="4" key="1">
    <citation type="submission" date="2021-03" db="EMBL/GenBank/DDBJ databases">
        <authorList>
            <person name="Bekaert M."/>
        </authorList>
    </citation>
    <scope>NUCLEOTIDE SEQUENCE</scope>
</reference>
<dbReference type="CDD" id="cd01671">
    <property type="entry name" value="CARD"/>
    <property type="match status" value="1"/>
</dbReference>
<organism evidence="4 5">
    <name type="scientific">Mytilus edulis</name>
    <name type="common">Blue mussel</name>
    <dbReference type="NCBI Taxonomy" id="6550"/>
    <lineage>
        <taxon>Eukaryota</taxon>
        <taxon>Metazoa</taxon>
        <taxon>Spiralia</taxon>
        <taxon>Lophotrochozoa</taxon>
        <taxon>Mollusca</taxon>
        <taxon>Bivalvia</taxon>
        <taxon>Autobranchia</taxon>
        <taxon>Pteriomorphia</taxon>
        <taxon>Mytilida</taxon>
        <taxon>Mytiloidea</taxon>
        <taxon>Mytilidae</taxon>
        <taxon>Mytilinae</taxon>
        <taxon>Mytilus</taxon>
    </lineage>
</organism>
<name>A0A8S3RIJ0_MYTED</name>
<protein>
    <recommendedName>
        <fullName evidence="3">CARD domain-containing protein</fullName>
    </recommendedName>
</protein>
<sequence length="281" mass="32881">MADTNKRIEKSLSFIKDNLTHVDSVIDKLIEFDVIPMKERDSIVCKPLERDQIQSVVDVVTRKKKRRGFLSALEETKNEHVADTIKSNEDNVEANDKAEKELQNIKEENKYLKTHQEKLRKQLEEKVSRMRELNKKAIESQNKCKQLEDKTEVMQKVLNEKEENVLALKDECGKLKTQIDQVEQKLKEKDEKIDALSKNLQDFFKELKNQSENTKQILSDNEQLKIEVAEMKKGIEELKKMCTSKYDEPKKMKSDTKPNISKNRPPLWRSGTSSTPRHLKK</sequence>
<dbReference type="Proteomes" id="UP000683360">
    <property type="component" value="Unassembled WGS sequence"/>
</dbReference>
<evidence type="ECO:0000313" key="5">
    <source>
        <dbReference type="Proteomes" id="UP000683360"/>
    </source>
</evidence>
<evidence type="ECO:0000259" key="3">
    <source>
        <dbReference type="PROSITE" id="PS50209"/>
    </source>
</evidence>
<dbReference type="GO" id="GO:0042981">
    <property type="term" value="P:regulation of apoptotic process"/>
    <property type="evidence" value="ECO:0007669"/>
    <property type="project" value="InterPro"/>
</dbReference>
<dbReference type="Gene3D" id="1.10.533.10">
    <property type="entry name" value="Death Domain, Fas"/>
    <property type="match status" value="1"/>
</dbReference>
<proteinExistence type="predicted"/>
<keyword evidence="5" id="KW-1185">Reference proteome</keyword>
<feature type="compositionally biased region" description="Polar residues" evidence="2">
    <location>
        <begin position="270"/>
        <end position="281"/>
    </location>
</feature>
<dbReference type="InterPro" id="IPR001315">
    <property type="entry name" value="CARD"/>
</dbReference>
<dbReference type="SUPFAM" id="SSF47986">
    <property type="entry name" value="DEATH domain"/>
    <property type="match status" value="1"/>
</dbReference>
<keyword evidence="1" id="KW-0175">Coiled coil</keyword>
<feature type="domain" description="CARD" evidence="3">
    <location>
        <begin position="1"/>
        <end position="63"/>
    </location>
</feature>
<feature type="region of interest" description="Disordered" evidence="2">
    <location>
        <begin position="242"/>
        <end position="281"/>
    </location>
</feature>
<dbReference type="OrthoDB" id="6196205at2759"/>
<evidence type="ECO:0000256" key="2">
    <source>
        <dbReference type="SAM" id="MobiDB-lite"/>
    </source>
</evidence>
<accession>A0A8S3RIJ0</accession>
<gene>
    <name evidence="4" type="ORF">MEDL_19353</name>
</gene>
<feature type="compositionally biased region" description="Basic and acidic residues" evidence="2">
    <location>
        <begin position="242"/>
        <end position="256"/>
    </location>
</feature>
<dbReference type="AlphaFoldDB" id="A0A8S3RIJ0"/>
<dbReference type="Gene3D" id="1.20.5.1700">
    <property type="match status" value="1"/>
</dbReference>
<dbReference type="PROSITE" id="PS50209">
    <property type="entry name" value="CARD"/>
    <property type="match status" value="1"/>
</dbReference>
<dbReference type="SUPFAM" id="SSF57997">
    <property type="entry name" value="Tropomyosin"/>
    <property type="match status" value="1"/>
</dbReference>
<evidence type="ECO:0000313" key="4">
    <source>
        <dbReference type="EMBL" id="CAG2204931.1"/>
    </source>
</evidence>
<evidence type="ECO:0000256" key="1">
    <source>
        <dbReference type="SAM" id="Coils"/>
    </source>
</evidence>
<dbReference type="InterPro" id="IPR011029">
    <property type="entry name" value="DEATH-like_dom_sf"/>
</dbReference>
<dbReference type="EMBL" id="CAJPWZ010000991">
    <property type="protein sequence ID" value="CAG2204931.1"/>
    <property type="molecule type" value="Genomic_DNA"/>
</dbReference>